<dbReference type="OrthoDB" id="5526542at2"/>
<keyword evidence="2" id="KW-1185">Reference proteome</keyword>
<dbReference type="Proteomes" id="UP000292781">
    <property type="component" value="Unassembled WGS sequence"/>
</dbReference>
<proteinExistence type="predicted"/>
<dbReference type="EMBL" id="SJFN01000016">
    <property type="protein sequence ID" value="TBW37206.1"/>
    <property type="molecule type" value="Genomic_DNA"/>
</dbReference>
<evidence type="ECO:0000313" key="1">
    <source>
        <dbReference type="EMBL" id="TBW37206.1"/>
    </source>
</evidence>
<organism evidence="1 2">
    <name type="scientific">Siculibacillus lacustris</name>
    <dbReference type="NCBI Taxonomy" id="1549641"/>
    <lineage>
        <taxon>Bacteria</taxon>
        <taxon>Pseudomonadati</taxon>
        <taxon>Pseudomonadota</taxon>
        <taxon>Alphaproteobacteria</taxon>
        <taxon>Hyphomicrobiales</taxon>
        <taxon>Ancalomicrobiaceae</taxon>
        <taxon>Siculibacillus</taxon>
    </lineage>
</organism>
<gene>
    <name evidence="1" type="ORF">EYW49_12135</name>
</gene>
<dbReference type="AlphaFoldDB" id="A0A4Q9VNF5"/>
<evidence type="ECO:0000313" key="2">
    <source>
        <dbReference type="Proteomes" id="UP000292781"/>
    </source>
</evidence>
<name>A0A4Q9VNF5_9HYPH</name>
<comment type="caution">
    <text evidence="1">The sequence shown here is derived from an EMBL/GenBank/DDBJ whole genome shotgun (WGS) entry which is preliminary data.</text>
</comment>
<dbReference type="Pfam" id="PF06078">
    <property type="entry name" value="DUF937"/>
    <property type="match status" value="1"/>
</dbReference>
<dbReference type="InterPro" id="IPR009282">
    <property type="entry name" value="DUF937"/>
</dbReference>
<sequence length="265" mass="27911">MLEPAETMRRFVDLAKVGEAAARFGLTPDQATSAVDALRPALAAALRRRAADPRGLAEMMGFVKPKPDFAAAMPGGEALGRLFGSRELTGLVIDQVAGFSGVDKRTLEIVLPIAGETLMANFAAGLRSHPLTEALGAAFEPKPRAAPTLDEILTDTIGPNTARLVGKTLKETPNPLGPSNPFGEILGEFMRGFNNGGPPIDEPLRPEDVVPPPGDTVGRLFEAGREAQVEQARAFEVMFDRFWAEAAAAEARRASADGTGPSGAL</sequence>
<reference evidence="1 2" key="1">
    <citation type="submission" date="2019-02" db="EMBL/GenBank/DDBJ databases">
        <title>Siculibacillus lacustris gen. nov., sp. nov., a new rosette-forming bacterium isolated from a freshwater crater lake (Lake St. Ana, Romania).</title>
        <authorList>
            <person name="Felfoldi T."/>
            <person name="Marton Z."/>
            <person name="Szabo A."/>
            <person name="Mentes A."/>
            <person name="Boka K."/>
            <person name="Marialigeti K."/>
            <person name="Mathe I."/>
            <person name="Koncz M."/>
            <person name="Schumann P."/>
            <person name="Toth E."/>
        </authorList>
    </citation>
    <scope>NUCLEOTIDE SEQUENCE [LARGE SCALE GENOMIC DNA]</scope>
    <source>
        <strain evidence="1 2">SA-279</strain>
    </source>
</reference>
<protein>
    <submittedName>
        <fullName evidence="1">DUF937 domain-containing protein</fullName>
    </submittedName>
</protein>
<accession>A0A4Q9VNF5</accession>
<dbReference type="RefSeq" id="WP_131309842.1">
    <property type="nucleotide sequence ID" value="NZ_SJFN01000016.1"/>
</dbReference>